<dbReference type="InterPro" id="IPR010622">
    <property type="entry name" value="FAST_Leu-rich"/>
</dbReference>
<dbReference type="AlphaFoldDB" id="A0A9Q0RZI7"/>
<evidence type="ECO:0000259" key="3">
    <source>
        <dbReference type="Pfam" id="PF08368"/>
    </source>
</evidence>
<keyword evidence="5" id="KW-1185">Reference proteome</keyword>
<dbReference type="InterPro" id="IPR050870">
    <property type="entry name" value="FAST_kinase"/>
</dbReference>
<dbReference type="EMBL" id="WJQU01000003">
    <property type="protein sequence ID" value="KAJ6638627.1"/>
    <property type="molecule type" value="Genomic_DNA"/>
</dbReference>
<dbReference type="GO" id="GO:0005759">
    <property type="term" value="C:mitochondrial matrix"/>
    <property type="evidence" value="ECO:0007669"/>
    <property type="project" value="TreeGrafter"/>
</dbReference>
<dbReference type="Pfam" id="PF06743">
    <property type="entry name" value="FAST_1"/>
    <property type="match status" value="1"/>
</dbReference>
<feature type="domain" description="FAST kinase-like protein subdomain 2" evidence="3">
    <location>
        <begin position="449"/>
        <end position="521"/>
    </location>
</feature>
<keyword evidence="4" id="KW-0808">Transferase</keyword>
<protein>
    <submittedName>
        <fullName evidence="4">FAST kinase domain-containing protein 4</fullName>
    </submittedName>
</protein>
<dbReference type="GO" id="GO:0000963">
    <property type="term" value="P:mitochondrial RNA processing"/>
    <property type="evidence" value="ECO:0007669"/>
    <property type="project" value="TreeGrafter"/>
</dbReference>
<sequence length="521" mass="58214">MRFKDPVITLSRKWSRHNTVVDLRLINRLKQRYSVIRSLTLQPVEGYVNGSVFFRQKNNLIFQMFNIHRLVTRTLGPSVCRTNFSTSTNTKTITASDKKPDNAKESEMSERRPVKNPMIASAFNSLLQTQMNEPETSKVDSVDERIVTANSVLALLSVAESQPVLTRQQALKIVSILAEWSSINRAKLSEFENDARFIKLCRQIGRPVPKVNAATQANARKISGFRTDDLNMVMGIAGDDEAAKLIASISVSQMVKVMSSLASKGRRSTPLLRSLAYNISNNSEPLDLKQCADVLYAMAVLNFSDSVLITRIGMDIQKGVADNMDKPAVIRSIVTSLGLLRFRDNALLETLTDWMIKHKENCRPKDALSLLFSLASLNYPTEKAEILKTDLVTTFSAADFSKVAEWVNYVWALVVLDFAEASHIESVLGSEFIQKLVTENQGTLTPRLKMKLLNINAAAKNSNQKYSGPLLAEQSEIFDVLLEHSKNKIFLVDGLSDAVKALFSSAELIRKHHDTRMGFVI</sequence>
<evidence type="ECO:0000256" key="1">
    <source>
        <dbReference type="SAM" id="MobiDB-lite"/>
    </source>
</evidence>
<evidence type="ECO:0000259" key="2">
    <source>
        <dbReference type="Pfam" id="PF06743"/>
    </source>
</evidence>
<reference evidence="4" key="1">
    <citation type="submission" date="2022-07" db="EMBL/GenBank/DDBJ databases">
        <authorList>
            <person name="Trinca V."/>
            <person name="Uliana J.V.C."/>
            <person name="Torres T.T."/>
            <person name="Ward R.J."/>
            <person name="Monesi N."/>
        </authorList>
    </citation>
    <scope>NUCLEOTIDE SEQUENCE</scope>
    <source>
        <strain evidence="4">HSMRA1968</strain>
        <tissue evidence="4">Whole embryos</tissue>
    </source>
</reference>
<keyword evidence="4" id="KW-0418">Kinase</keyword>
<accession>A0A9Q0RZI7</accession>
<dbReference type="PANTHER" id="PTHR21228:SF69">
    <property type="entry name" value="GH07286P"/>
    <property type="match status" value="1"/>
</dbReference>
<proteinExistence type="predicted"/>
<name>A0A9Q0RZI7_9DIPT</name>
<gene>
    <name evidence="4" type="primary">TBRG4</name>
    <name evidence="4" type="ORF">Bhyg_11364</name>
</gene>
<feature type="domain" description="FAST kinase leucine-rich" evidence="2">
    <location>
        <begin position="368"/>
        <end position="436"/>
    </location>
</feature>
<dbReference type="GO" id="GO:0035770">
    <property type="term" value="C:ribonucleoprotein granule"/>
    <property type="evidence" value="ECO:0007669"/>
    <property type="project" value="TreeGrafter"/>
</dbReference>
<dbReference type="PANTHER" id="PTHR21228">
    <property type="entry name" value="FAST LEU-RICH DOMAIN-CONTAINING"/>
    <property type="match status" value="1"/>
</dbReference>
<dbReference type="Pfam" id="PF08368">
    <property type="entry name" value="FAST_2"/>
    <property type="match status" value="1"/>
</dbReference>
<evidence type="ECO:0000313" key="5">
    <source>
        <dbReference type="Proteomes" id="UP001151699"/>
    </source>
</evidence>
<comment type="caution">
    <text evidence="4">The sequence shown here is derived from an EMBL/GenBank/DDBJ whole genome shotgun (WGS) entry which is preliminary data.</text>
</comment>
<dbReference type="InterPro" id="IPR013579">
    <property type="entry name" value="FAST_2"/>
</dbReference>
<dbReference type="OrthoDB" id="6501018at2759"/>
<dbReference type="Proteomes" id="UP001151699">
    <property type="component" value="Chromosome X"/>
</dbReference>
<dbReference type="GO" id="GO:0003723">
    <property type="term" value="F:RNA binding"/>
    <property type="evidence" value="ECO:0007669"/>
    <property type="project" value="TreeGrafter"/>
</dbReference>
<feature type="non-terminal residue" evidence="4">
    <location>
        <position position="1"/>
    </location>
</feature>
<evidence type="ECO:0000313" key="4">
    <source>
        <dbReference type="EMBL" id="KAJ6638627.1"/>
    </source>
</evidence>
<feature type="region of interest" description="Disordered" evidence="1">
    <location>
        <begin position="90"/>
        <end position="112"/>
    </location>
</feature>
<feature type="compositionally biased region" description="Basic and acidic residues" evidence="1">
    <location>
        <begin position="96"/>
        <end position="112"/>
    </location>
</feature>
<dbReference type="GO" id="GO:0044528">
    <property type="term" value="P:regulation of mitochondrial mRNA stability"/>
    <property type="evidence" value="ECO:0007669"/>
    <property type="project" value="InterPro"/>
</dbReference>
<dbReference type="GO" id="GO:0016301">
    <property type="term" value="F:kinase activity"/>
    <property type="evidence" value="ECO:0007669"/>
    <property type="project" value="UniProtKB-KW"/>
</dbReference>
<organism evidence="4 5">
    <name type="scientific">Pseudolycoriella hygida</name>
    <dbReference type="NCBI Taxonomy" id="35572"/>
    <lineage>
        <taxon>Eukaryota</taxon>
        <taxon>Metazoa</taxon>
        <taxon>Ecdysozoa</taxon>
        <taxon>Arthropoda</taxon>
        <taxon>Hexapoda</taxon>
        <taxon>Insecta</taxon>
        <taxon>Pterygota</taxon>
        <taxon>Neoptera</taxon>
        <taxon>Endopterygota</taxon>
        <taxon>Diptera</taxon>
        <taxon>Nematocera</taxon>
        <taxon>Sciaroidea</taxon>
        <taxon>Sciaridae</taxon>
        <taxon>Pseudolycoriella</taxon>
    </lineage>
</organism>